<sequence>MSFSSSAIGSRTGSVFSGLSLADISIISVIALPLCQADICNSHHYAFGSIPKENALANDVPESSLFYDCIRLRKRLSKVPGIEEILLREIEEAEDDDRPDPVTVLWRAFQRGVPLKLIYSAMPPKLAKTGNEWDSSLISEGKEAAYVFLRVCIIHWALPPKDCFSVSDLYADNVMGFQKVVKTINRVLDMSLTERNIDESFHDKNDMLKDDNRIPGPEARAHILRGFLKEERKYVKQLEKLHLLKTILQEGGFFSSDDIHDLFGNLHMILDFQLRFLIRIEMIKLDETAEHSWGSIFSLYRPAFKVHLPYIENQKKSMETAKRLFVGLRTVVLRKPSEIEDIVESLSVLTSYLIRPVTRFFTYPAFLKRLLAAGEWMEPQRYSIERGLTDMQSIVDRANEIISRQERLDVVEDLARRVVDWKGYNLRGLGELLLFGDFPVITDYTRLDKKEERQYSVYLFEMVIFACKPAPAVAKRRLLARTTTTNQPQGLELKGRILFQNVTETLSLSRPGNYTTQILWEGDPGIQTFIIRFPNERLMREWTAAIKKQLQFWDEHRRKNPKTTEDISTST</sequence>
<name>A0A6A6E1R4_9PEZI</name>
<reference evidence="2" key="1">
    <citation type="journal article" date="2020" name="Stud. Mycol.">
        <title>101 Dothideomycetes genomes: a test case for predicting lifestyles and emergence of pathogens.</title>
        <authorList>
            <person name="Haridas S."/>
            <person name="Albert R."/>
            <person name="Binder M."/>
            <person name="Bloem J."/>
            <person name="Labutti K."/>
            <person name="Salamov A."/>
            <person name="Andreopoulos B."/>
            <person name="Baker S."/>
            <person name="Barry K."/>
            <person name="Bills G."/>
            <person name="Bluhm B."/>
            <person name="Cannon C."/>
            <person name="Castanera R."/>
            <person name="Culley D."/>
            <person name="Daum C."/>
            <person name="Ezra D."/>
            <person name="Gonzalez J."/>
            <person name="Henrissat B."/>
            <person name="Kuo A."/>
            <person name="Liang C."/>
            <person name="Lipzen A."/>
            <person name="Lutzoni F."/>
            <person name="Magnuson J."/>
            <person name="Mondo S."/>
            <person name="Nolan M."/>
            <person name="Ohm R."/>
            <person name="Pangilinan J."/>
            <person name="Park H.-J."/>
            <person name="Ramirez L."/>
            <person name="Alfaro M."/>
            <person name="Sun H."/>
            <person name="Tritt A."/>
            <person name="Yoshinaga Y."/>
            <person name="Zwiers L.-H."/>
            <person name="Turgeon B."/>
            <person name="Goodwin S."/>
            <person name="Spatafora J."/>
            <person name="Crous P."/>
            <person name="Grigoriev I."/>
        </authorList>
    </citation>
    <scope>NUCLEOTIDE SEQUENCE</scope>
    <source>
        <strain evidence="2">CBS 207.26</strain>
    </source>
</reference>
<gene>
    <name evidence="2" type="ORF">K469DRAFT_574810</name>
</gene>
<dbReference type="GO" id="GO:0005634">
    <property type="term" value="C:nucleus"/>
    <property type="evidence" value="ECO:0007669"/>
    <property type="project" value="TreeGrafter"/>
</dbReference>
<dbReference type="SUPFAM" id="SSF48065">
    <property type="entry name" value="DBL homology domain (DH-domain)"/>
    <property type="match status" value="1"/>
</dbReference>
<dbReference type="GO" id="GO:0031106">
    <property type="term" value="P:septin ring organization"/>
    <property type="evidence" value="ECO:0007669"/>
    <property type="project" value="TreeGrafter"/>
</dbReference>
<dbReference type="Pfam" id="PF06395">
    <property type="entry name" value="CDC24"/>
    <property type="match status" value="1"/>
</dbReference>
<dbReference type="GO" id="GO:0030010">
    <property type="term" value="P:establishment of cell polarity"/>
    <property type="evidence" value="ECO:0007669"/>
    <property type="project" value="TreeGrafter"/>
</dbReference>
<dbReference type="InterPro" id="IPR033511">
    <property type="entry name" value="Cdc24/Scd1_PH_dom"/>
</dbReference>
<dbReference type="OrthoDB" id="1594986at2759"/>
<dbReference type="CDD" id="cd13246">
    <property type="entry name" value="PH_Scd1"/>
    <property type="match status" value="1"/>
</dbReference>
<dbReference type="GO" id="GO:0000935">
    <property type="term" value="C:division septum"/>
    <property type="evidence" value="ECO:0007669"/>
    <property type="project" value="TreeGrafter"/>
</dbReference>
<proteinExistence type="predicted"/>
<dbReference type="GO" id="GO:0005737">
    <property type="term" value="C:cytoplasm"/>
    <property type="evidence" value="ECO:0007669"/>
    <property type="project" value="TreeGrafter"/>
</dbReference>
<dbReference type="InterPro" id="IPR053026">
    <property type="entry name" value="CDC42_GEF"/>
</dbReference>
<dbReference type="EMBL" id="ML994632">
    <property type="protein sequence ID" value="KAF2185897.1"/>
    <property type="molecule type" value="Genomic_DNA"/>
</dbReference>
<dbReference type="SUPFAM" id="SSF50729">
    <property type="entry name" value="PH domain-like"/>
    <property type="match status" value="1"/>
</dbReference>
<dbReference type="InterPro" id="IPR000219">
    <property type="entry name" value="DH_dom"/>
</dbReference>
<evidence type="ECO:0000259" key="1">
    <source>
        <dbReference type="PROSITE" id="PS50010"/>
    </source>
</evidence>
<dbReference type="InterPro" id="IPR011993">
    <property type="entry name" value="PH-like_dom_sf"/>
</dbReference>
<dbReference type="Proteomes" id="UP000800200">
    <property type="component" value="Unassembled WGS sequence"/>
</dbReference>
<dbReference type="Gene3D" id="1.20.900.10">
    <property type="entry name" value="Dbl homology (DH) domain"/>
    <property type="match status" value="1"/>
</dbReference>
<dbReference type="GO" id="GO:0043332">
    <property type="term" value="C:mating projection tip"/>
    <property type="evidence" value="ECO:0007669"/>
    <property type="project" value="TreeGrafter"/>
</dbReference>
<dbReference type="AlphaFoldDB" id="A0A6A6E1R4"/>
<dbReference type="PROSITE" id="PS50010">
    <property type="entry name" value="DH_2"/>
    <property type="match status" value="1"/>
</dbReference>
<feature type="domain" description="DH" evidence="1">
    <location>
        <begin position="219"/>
        <end position="401"/>
    </location>
</feature>
<dbReference type="InterPro" id="IPR010481">
    <property type="entry name" value="Cdc24/Scd1_N"/>
</dbReference>
<dbReference type="SMART" id="SM00325">
    <property type="entry name" value="RhoGEF"/>
    <property type="match status" value="1"/>
</dbReference>
<evidence type="ECO:0000313" key="2">
    <source>
        <dbReference type="EMBL" id="KAF2185897.1"/>
    </source>
</evidence>
<accession>A0A6A6E1R4</accession>
<dbReference type="PANTHER" id="PTHR47339:SF1">
    <property type="entry name" value="CELL DIVISION CONTROL PROTEIN 24"/>
    <property type="match status" value="1"/>
</dbReference>
<keyword evidence="3" id="KW-1185">Reference proteome</keyword>
<dbReference type="Pfam" id="PF15411">
    <property type="entry name" value="PH_10"/>
    <property type="match status" value="1"/>
</dbReference>
<dbReference type="InterPro" id="IPR035899">
    <property type="entry name" value="DBL_dom_sf"/>
</dbReference>
<organism evidence="2 3">
    <name type="scientific">Zopfia rhizophila CBS 207.26</name>
    <dbReference type="NCBI Taxonomy" id="1314779"/>
    <lineage>
        <taxon>Eukaryota</taxon>
        <taxon>Fungi</taxon>
        <taxon>Dikarya</taxon>
        <taxon>Ascomycota</taxon>
        <taxon>Pezizomycotina</taxon>
        <taxon>Dothideomycetes</taxon>
        <taxon>Dothideomycetes incertae sedis</taxon>
        <taxon>Zopfiaceae</taxon>
        <taxon>Zopfia</taxon>
    </lineage>
</organism>
<protein>
    <submittedName>
        <fullName evidence="2">Dbl homology domain-containing protein</fullName>
    </submittedName>
</protein>
<dbReference type="Gene3D" id="2.30.29.30">
    <property type="entry name" value="Pleckstrin-homology domain (PH domain)/Phosphotyrosine-binding domain (PTB)"/>
    <property type="match status" value="1"/>
</dbReference>
<dbReference type="Pfam" id="PF00621">
    <property type="entry name" value="RhoGEF"/>
    <property type="match status" value="1"/>
</dbReference>
<dbReference type="GO" id="GO:0005085">
    <property type="term" value="F:guanyl-nucleotide exchange factor activity"/>
    <property type="evidence" value="ECO:0007669"/>
    <property type="project" value="InterPro"/>
</dbReference>
<dbReference type="PANTHER" id="PTHR47339">
    <property type="entry name" value="CELL DIVISION CONTROL PROTEIN 24"/>
    <property type="match status" value="1"/>
</dbReference>
<evidence type="ECO:0000313" key="3">
    <source>
        <dbReference type="Proteomes" id="UP000800200"/>
    </source>
</evidence>